<evidence type="ECO:0000313" key="2">
    <source>
        <dbReference type="EMBL" id="RUT68553.1"/>
    </source>
</evidence>
<dbReference type="OrthoDB" id="1452486at2"/>
<reference evidence="3" key="1">
    <citation type="journal article" date="2019" name="Syst. Appl. Microbiol.">
        <title>Flavobacterium circumlabens sp. nov. and Flavobacterium cupreum sp. nov., two psychrotrophic species isolated from Antarctic environmental samples.</title>
        <authorList>
            <person name="Kralova S."/>
            <person name="Busse H.-J."/>
            <person name="Svec P."/>
            <person name="Maslanova I."/>
            <person name="Stankova E."/>
            <person name="Bartak M."/>
            <person name="Sedlacek I."/>
        </authorList>
    </citation>
    <scope>NUCLEOTIDE SEQUENCE [LARGE SCALE GENOMIC DNA]</scope>
    <source>
        <strain evidence="3">CCM 8825</strain>
    </source>
</reference>
<keyword evidence="1" id="KW-0812">Transmembrane</keyword>
<accession>A0A434A2D9</accession>
<proteinExistence type="predicted"/>
<dbReference type="RefSeq" id="WP_127340219.1">
    <property type="nucleotide sequence ID" value="NZ_QWDM01000016.1"/>
</dbReference>
<dbReference type="EMBL" id="QWDM01000016">
    <property type="protein sequence ID" value="RUT68553.1"/>
    <property type="molecule type" value="Genomic_DNA"/>
</dbReference>
<comment type="caution">
    <text evidence="2">The sequence shown here is derived from an EMBL/GenBank/DDBJ whole genome shotgun (WGS) entry which is preliminary data.</text>
</comment>
<feature type="transmembrane region" description="Helical" evidence="1">
    <location>
        <begin position="30"/>
        <end position="51"/>
    </location>
</feature>
<sequence>MKFIKKSYYYFFYRIYRSIEFTSELSGGKFLTFFKAGVVMIALEIWIFFSFGNYYTICSKTFVEITFSMPIIYIPLLIIVGFNYFTLDYKDNWKKYNGEFANYSKRKNRIGGWIVFGIILIIIFNLIFSFYLVSQVDWSQYR</sequence>
<name>A0A434A2D9_9FLAO</name>
<dbReference type="AlphaFoldDB" id="A0A434A2D9"/>
<evidence type="ECO:0000313" key="3">
    <source>
        <dbReference type="Proteomes" id="UP000288102"/>
    </source>
</evidence>
<feature type="transmembrane region" description="Helical" evidence="1">
    <location>
        <begin position="71"/>
        <end position="89"/>
    </location>
</feature>
<protein>
    <submittedName>
        <fullName evidence="2">Uncharacterized protein</fullName>
    </submittedName>
</protein>
<evidence type="ECO:0000256" key="1">
    <source>
        <dbReference type="SAM" id="Phobius"/>
    </source>
</evidence>
<keyword evidence="1" id="KW-1133">Transmembrane helix</keyword>
<dbReference type="Proteomes" id="UP000288102">
    <property type="component" value="Unassembled WGS sequence"/>
</dbReference>
<feature type="transmembrane region" description="Helical" evidence="1">
    <location>
        <begin position="110"/>
        <end position="133"/>
    </location>
</feature>
<keyword evidence="1" id="KW-0472">Membrane</keyword>
<gene>
    <name evidence="2" type="ORF">D0817_20730</name>
</gene>
<organism evidence="2 3">
    <name type="scientific">Flavobacterium cupreum</name>
    <dbReference type="NCBI Taxonomy" id="2133766"/>
    <lineage>
        <taxon>Bacteria</taxon>
        <taxon>Pseudomonadati</taxon>
        <taxon>Bacteroidota</taxon>
        <taxon>Flavobacteriia</taxon>
        <taxon>Flavobacteriales</taxon>
        <taxon>Flavobacteriaceae</taxon>
        <taxon>Flavobacterium</taxon>
    </lineage>
</organism>
<keyword evidence="3" id="KW-1185">Reference proteome</keyword>